<dbReference type="PROSITE" id="PS51379">
    <property type="entry name" value="4FE4S_FER_2"/>
    <property type="match status" value="1"/>
</dbReference>
<evidence type="ECO:0000256" key="2">
    <source>
        <dbReference type="ARBA" id="ARBA00022485"/>
    </source>
</evidence>
<evidence type="ECO:0000313" key="9">
    <source>
        <dbReference type="Proteomes" id="UP000297295"/>
    </source>
</evidence>
<dbReference type="RefSeq" id="WP_135387917.1">
    <property type="nucleotide sequence ID" value="NZ_PGGK01000001.1"/>
</dbReference>
<dbReference type="PROSITE" id="PS00198">
    <property type="entry name" value="4FE4S_FER_1"/>
    <property type="match status" value="1"/>
</dbReference>
<protein>
    <submittedName>
        <fullName evidence="8">Disulfide reductase</fullName>
    </submittedName>
</protein>
<dbReference type="PANTHER" id="PTHR43255">
    <property type="entry name" value="IRON-SULFUR-BINDING OXIDOREDUCTASE FADF-RELATED-RELATED"/>
    <property type="match status" value="1"/>
</dbReference>
<dbReference type="InterPro" id="IPR017896">
    <property type="entry name" value="4Fe4S_Fe-S-bd"/>
</dbReference>
<dbReference type="PANTHER" id="PTHR43255:SF1">
    <property type="entry name" value="IRON-SULFUR-BINDING OXIDOREDUCTASE FADF-RELATED"/>
    <property type="match status" value="1"/>
</dbReference>
<keyword evidence="9" id="KW-1185">Reference proteome</keyword>
<dbReference type="OrthoDB" id="42878at2157"/>
<evidence type="ECO:0000259" key="7">
    <source>
        <dbReference type="PROSITE" id="PS51379"/>
    </source>
</evidence>
<accession>A0A4E0QTR8</accession>
<proteinExistence type="inferred from homology"/>
<evidence type="ECO:0000256" key="5">
    <source>
        <dbReference type="ARBA" id="ARBA00023004"/>
    </source>
</evidence>
<comment type="caution">
    <text evidence="8">The sequence shown here is derived from an EMBL/GenBank/DDBJ whole genome shotgun (WGS) entry which is preliminary data.</text>
</comment>
<dbReference type="Pfam" id="PF13183">
    <property type="entry name" value="Fer4_8"/>
    <property type="match status" value="1"/>
</dbReference>
<dbReference type="GO" id="GO:0046872">
    <property type="term" value="F:metal ion binding"/>
    <property type="evidence" value="ECO:0007669"/>
    <property type="project" value="UniProtKB-KW"/>
</dbReference>
<comment type="similarity">
    <text evidence="1">Belongs to the HdrC family.</text>
</comment>
<dbReference type="GO" id="GO:0051539">
    <property type="term" value="F:4 iron, 4 sulfur cluster binding"/>
    <property type="evidence" value="ECO:0007669"/>
    <property type="project" value="UniProtKB-KW"/>
</dbReference>
<evidence type="ECO:0000256" key="3">
    <source>
        <dbReference type="ARBA" id="ARBA00022723"/>
    </source>
</evidence>
<dbReference type="InterPro" id="IPR051460">
    <property type="entry name" value="HdrC_iron-sulfur_subunit"/>
</dbReference>
<sequence>MAKREPTVNTDNLTAVQLMELDACSRCGECVNWCPTYDASGQEPGLAPRDKILRWREFMNKSYGLRARLFGPKQISEEEIEEFKDDVYGCTTCGMCATVCESAINTVELWESMRANLVKRGTGPFGKQSAFLKLIGEYKNPYMAENKDRTNWFPEDVKIEDQAEILYFGGCTAELRQRKLALATARLLNKLGIKFTMLGEDEICCGSALIRTGQYFINDTAKINAQKNVDNIKAKGAKTVLYACAGCFRASMIDWPRLTGKELPFKVVHITQFLQDLIEKGEIEWEKSINKKVTYHDPCHLGRHVGVFEPPRAVLKSIPGIELVEMERIEENQRCCGAGGGVKAGIPDLALGVAKTRVDDALETQADILSSACPFCKRNLSDGRDAIGAKELEVEDVVVLAAQAMGIDLSDAPTE</sequence>
<dbReference type="InterPro" id="IPR009051">
    <property type="entry name" value="Helical_ferredxn"/>
</dbReference>
<keyword evidence="4" id="KW-0560">Oxidoreductase</keyword>
<keyword evidence="2" id="KW-0004">4Fe-4S</keyword>
<evidence type="ECO:0000256" key="6">
    <source>
        <dbReference type="ARBA" id="ARBA00023014"/>
    </source>
</evidence>
<gene>
    <name evidence="8" type="ORF">CUN85_00545</name>
</gene>
<reference evidence="8 9" key="1">
    <citation type="submission" date="2017-11" db="EMBL/GenBank/DDBJ databases">
        <title>Isolation and Characterization of Methanogenic Archaea from Saline Meromictic Lake at Siberia.</title>
        <authorList>
            <person name="Shen Y."/>
            <person name="Huang H.-H."/>
            <person name="Lai M.-C."/>
            <person name="Chen S.-C."/>
        </authorList>
    </citation>
    <scope>NUCLEOTIDE SEQUENCE [LARGE SCALE GENOMIC DNA]</scope>
    <source>
        <strain evidence="8 9">SY-01</strain>
    </source>
</reference>
<dbReference type="Gene3D" id="1.10.1060.10">
    <property type="entry name" value="Alpha-helical ferredoxin"/>
    <property type="match status" value="1"/>
</dbReference>
<evidence type="ECO:0000256" key="4">
    <source>
        <dbReference type="ARBA" id="ARBA00023002"/>
    </source>
</evidence>
<keyword evidence="5" id="KW-0408">Iron</keyword>
<dbReference type="SUPFAM" id="SSF46548">
    <property type="entry name" value="alpha-helical ferredoxin"/>
    <property type="match status" value="1"/>
</dbReference>
<evidence type="ECO:0000256" key="1">
    <source>
        <dbReference type="ARBA" id="ARBA00007097"/>
    </source>
</evidence>
<dbReference type="InterPro" id="IPR017900">
    <property type="entry name" value="4Fe4S_Fe_S_CS"/>
</dbReference>
<organism evidence="8 9">
    <name type="scientific">Methanolobus halotolerans</name>
    <dbReference type="NCBI Taxonomy" id="2052935"/>
    <lineage>
        <taxon>Archaea</taxon>
        <taxon>Methanobacteriati</taxon>
        <taxon>Methanobacteriota</taxon>
        <taxon>Stenosarchaea group</taxon>
        <taxon>Methanomicrobia</taxon>
        <taxon>Methanosarcinales</taxon>
        <taxon>Methanosarcinaceae</taxon>
        <taxon>Methanolobus</taxon>
    </lineage>
</organism>
<keyword evidence="6" id="KW-0411">Iron-sulfur</keyword>
<name>A0A4E0QTR8_9EURY</name>
<dbReference type="EMBL" id="PGGK01000001">
    <property type="protein sequence ID" value="TGC11405.1"/>
    <property type="molecule type" value="Genomic_DNA"/>
</dbReference>
<dbReference type="AlphaFoldDB" id="A0A4E0QTR8"/>
<feature type="domain" description="4Fe-4S ferredoxin-type" evidence="7">
    <location>
        <begin position="14"/>
        <end position="45"/>
    </location>
</feature>
<dbReference type="GO" id="GO:0005886">
    <property type="term" value="C:plasma membrane"/>
    <property type="evidence" value="ECO:0007669"/>
    <property type="project" value="TreeGrafter"/>
</dbReference>
<dbReference type="Pfam" id="PF02754">
    <property type="entry name" value="CCG"/>
    <property type="match status" value="2"/>
</dbReference>
<dbReference type="GO" id="GO:0016491">
    <property type="term" value="F:oxidoreductase activity"/>
    <property type="evidence" value="ECO:0007669"/>
    <property type="project" value="UniProtKB-KW"/>
</dbReference>
<evidence type="ECO:0000313" key="8">
    <source>
        <dbReference type="EMBL" id="TGC11405.1"/>
    </source>
</evidence>
<dbReference type="InterPro" id="IPR004017">
    <property type="entry name" value="Cys_rich_dom"/>
</dbReference>
<dbReference type="Proteomes" id="UP000297295">
    <property type="component" value="Unassembled WGS sequence"/>
</dbReference>
<keyword evidence="3" id="KW-0479">Metal-binding</keyword>